<organism evidence="3 4">
    <name type="scientific">Hypholoma sublateritium (strain FD-334 SS-4)</name>
    <dbReference type="NCBI Taxonomy" id="945553"/>
    <lineage>
        <taxon>Eukaryota</taxon>
        <taxon>Fungi</taxon>
        <taxon>Dikarya</taxon>
        <taxon>Basidiomycota</taxon>
        <taxon>Agaricomycotina</taxon>
        <taxon>Agaricomycetes</taxon>
        <taxon>Agaricomycetidae</taxon>
        <taxon>Agaricales</taxon>
        <taxon>Agaricineae</taxon>
        <taxon>Strophariaceae</taxon>
        <taxon>Hypholoma</taxon>
    </lineage>
</organism>
<name>A0A0D2KI94_HYPSF</name>
<proteinExistence type="predicted"/>
<reference evidence="4" key="1">
    <citation type="submission" date="2014-04" db="EMBL/GenBank/DDBJ databases">
        <title>Evolutionary Origins and Diversification of the Mycorrhizal Mutualists.</title>
        <authorList>
            <consortium name="DOE Joint Genome Institute"/>
            <consortium name="Mycorrhizal Genomics Consortium"/>
            <person name="Kohler A."/>
            <person name="Kuo A."/>
            <person name="Nagy L.G."/>
            <person name="Floudas D."/>
            <person name="Copeland A."/>
            <person name="Barry K.W."/>
            <person name="Cichocki N."/>
            <person name="Veneault-Fourrey C."/>
            <person name="LaButti K."/>
            <person name="Lindquist E.A."/>
            <person name="Lipzen A."/>
            <person name="Lundell T."/>
            <person name="Morin E."/>
            <person name="Murat C."/>
            <person name="Riley R."/>
            <person name="Ohm R."/>
            <person name="Sun H."/>
            <person name="Tunlid A."/>
            <person name="Henrissat B."/>
            <person name="Grigoriev I.V."/>
            <person name="Hibbett D.S."/>
            <person name="Martin F."/>
        </authorList>
    </citation>
    <scope>NUCLEOTIDE SEQUENCE [LARGE SCALE GENOMIC DNA]</scope>
    <source>
        <strain evidence="4">FD-334 SS-4</strain>
    </source>
</reference>
<dbReference type="STRING" id="945553.A0A0D2KI94"/>
<dbReference type="Proteomes" id="UP000054270">
    <property type="component" value="Unassembled WGS sequence"/>
</dbReference>
<keyword evidence="1" id="KW-0175">Coiled coil</keyword>
<sequence>MHPSGNPYFQRANAPPLPGVAMAGRMDGHNGGPSANYQYFFPTGSDGRPTSLATSESTGTNASQYSNPHGLPFENFKAASTPVSSDSDWSNFPTDGGFVPVELYRSLQAHYNETQRENVNLLKERALLEAKNSVLKEAYDHLVERIPVAVIQPSVLKREDYPNITFWFRHEYLAALADDKITSIDDAPINAQPEYEADAHDDDANGEDIASVQGQSGGTSKSKRGKGRASQGQNVKMRYLQHENGDIIDGWRASDIRRYARSIFVGFALQGKTFSSWVEGVDAGSRTTFYRDMVARFPEVGLCELDWKSEQIASEIYSQWRSNWITKQEAEKTKGKIPSKRLVEGSLKDLSQKKKKISESLDESVAMELLPADISNSGPQVNSIAADGPGRPAQATGETAMADSVAIPFAKARPHYQFSIDKPFPAAPLHLHPPFLTPNPMHPGPAQGSSNVALHQTQNDHSLNENVQRPLKRPNKMRVNKHSVTPRNLCAKEWVEQHHGTVDEFAAYFSALPTEELEVRFTKSSSLMFF</sequence>
<evidence type="ECO:0000256" key="1">
    <source>
        <dbReference type="SAM" id="Coils"/>
    </source>
</evidence>
<feature type="coiled-coil region" evidence="1">
    <location>
        <begin position="104"/>
        <end position="131"/>
    </location>
</feature>
<evidence type="ECO:0000256" key="2">
    <source>
        <dbReference type="SAM" id="MobiDB-lite"/>
    </source>
</evidence>
<gene>
    <name evidence="3" type="ORF">HYPSUDRAFT_208793</name>
</gene>
<protein>
    <submittedName>
        <fullName evidence="3">Uncharacterized protein</fullName>
    </submittedName>
</protein>
<dbReference type="AlphaFoldDB" id="A0A0D2KI94"/>
<dbReference type="EMBL" id="KN817684">
    <property type="protein sequence ID" value="KJA14337.1"/>
    <property type="molecule type" value="Genomic_DNA"/>
</dbReference>
<feature type="region of interest" description="Disordered" evidence="2">
    <location>
        <begin position="198"/>
        <end position="234"/>
    </location>
</feature>
<dbReference type="OrthoDB" id="3017257at2759"/>
<feature type="region of interest" description="Disordered" evidence="2">
    <location>
        <begin position="34"/>
        <end position="71"/>
    </location>
</feature>
<keyword evidence="4" id="KW-1185">Reference proteome</keyword>
<feature type="compositionally biased region" description="Polar residues" evidence="2">
    <location>
        <begin position="51"/>
        <end position="67"/>
    </location>
</feature>
<evidence type="ECO:0000313" key="4">
    <source>
        <dbReference type="Proteomes" id="UP000054270"/>
    </source>
</evidence>
<evidence type="ECO:0000313" key="3">
    <source>
        <dbReference type="EMBL" id="KJA14337.1"/>
    </source>
</evidence>
<accession>A0A0D2KI94</accession>